<dbReference type="Gene3D" id="3.40.50.1820">
    <property type="entry name" value="alpha/beta hydrolase"/>
    <property type="match status" value="1"/>
</dbReference>
<comment type="caution">
    <text evidence="4">The sequence shown here is derived from an EMBL/GenBank/DDBJ whole genome shotgun (WGS) entry which is preliminary data.</text>
</comment>
<dbReference type="InterPro" id="IPR051601">
    <property type="entry name" value="Serine_prot/Carboxylest_S33"/>
</dbReference>
<dbReference type="GO" id="GO:0016787">
    <property type="term" value="F:hydrolase activity"/>
    <property type="evidence" value="ECO:0007669"/>
    <property type="project" value="UniProtKB-KW"/>
</dbReference>
<reference evidence="4 5" key="1">
    <citation type="submission" date="2020-08" db="EMBL/GenBank/DDBJ databases">
        <title>Genomic Encyclopedia of Type Strains, Phase IV (KMG-IV): sequencing the most valuable type-strain genomes for metagenomic binning, comparative biology and taxonomic classification.</title>
        <authorList>
            <person name="Goeker M."/>
        </authorList>
    </citation>
    <scope>NUCLEOTIDE SEQUENCE [LARGE SCALE GENOMIC DNA]</scope>
    <source>
        <strain evidence="4 5">DSM 29007</strain>
    </source>
</reference>
<feature type="domain" description="AB hydrolase-1" evidence="3">
    <location>
        <begin position="26"/>
        <end position="269"/>
    </location>
</feature>
<dbReference type="AlphaFoldDB" id="A0A841H578"/>
<keyword evidence="5" id="KW-1185">Reference proteome</keyword>
<gene>
    <name evidence="4" type="ORF">HNQ61_004958</name>
</gene>
<proteinExistence type="inferred from homology"/>
<evidence type="ECO:0000256" key="1">
    <source>
        <dbReference type="ARBA" id="ARBA00010088"/>
    </source>
</evidence>
<organism evidence="4 5">
    <name type="scientific">Longimicrobium terrae</name>
    <dbReference type="NCBI Taxonomy" id="1639882"/>
    <lineage>
        <taxon>Bacteria</taxon>
        <taxon>Pseudomonadati</taxon>
        <taxon>Gemmatimonadota</taxon>
        <taxon>Longimicrobiia</taxon>
        <taxon>Longimicrobiales</taxon>
        <taxon>Longimicrobiaceae</taxon>
        <taxon>Longimicrobium</taxon>
    </lineage>
</organism>
<dbReference type="PANTHER" id="PTHR43248">
    <property type="entry name" value="2-SUCCINYL-6-HYDROXY-2,4-CYCLOHEXADIENE-1-CARBOXYLATE SYNTHASE"/>
    <property type="match status" value="1"/>
</dbReference>
<evidence type="ECO:0000313" key="4">
    <source>
        <dbReference type="EMBL" id="MBB6073291.1"/>
    </source>
</evidence>
<dbReference type="InterPro" id="IPR029058">
    <property type="entry name" value="AB_hydrolase_fold"/>
</dbReference>
<dbReference type="RefSeq" id="WP_170032920.1">
    <property type="nucleotide sequence ID" value="NZ_JABDTL010000001.1"/>
</dbReference>
<dbReference type="PANTHER" id="PTHR43248:SF3">
    <property type="entry name" value="AB HYDROLASE-1 DOMAIN-CONTAINING PROTEIN"/>
    <property type="match status" value="1"/>
</dbReference>
<sequence>MTDATTAPILHHARVVGAGATPERWLLVLHGIYGSGRNWGTIARRLVEARPEWGVLLVDLRNHGGSHGFSGPHTLAAAAGDVDRMVESLNFHAAAVMGHSFGGKVALMYAQHHADGGLRQVWVMDSTPAVREPEGSAWKMINVIRALPPEFASRAEAVAGLVAAGYPEGLGQWMAINLEPVDGKYRWRVDFDVLEEMLRDFFRTDLWETVVRPPAGTEIHFVKATQSSTLDDESMHRVQAAGTANGRVHLHLVEGGHWINTDNPEAVLALLRDNLP</sequence>
<dbReference type="Pfam" id="PF12697">
    <property type="entry name" value="Abhydrolase_6"/>
    <property type="match status" value="1"/>
</dbReference>
<evidence type="ECO:0000313" key="5">
    <source>
        <dbReference type="Proteomes" id="UP000582837"/>
    </source>
</evidence>
<keyword evidence="2" id="KW-0378">Hydrolase</keyword>
<protein>
    <submittedName>
        <fullName evidence="4">Pimeloyl-ACP methyl ester carboxylesterase</fullName>
    </submittedName>
</protein>
<dbReference type="Proteomes" id="UP000582837">
    <property type="component" value="Unassembled WGS sequence"/>
</dbReference>
<evidence type="ECO:0000259" key="3">
    <source>
        <dbReference type="Pfam" id="PF12697"/>
    </source>
</evidence>
<dbReference type="SUPFAM" id="SSF53474">
    <property type="entry name" value="alpha/beta-Hydrolases"/>
    <property type="match status" value="1"/>
</dbReference>
<accession>A0A841H578</accession>
<evidence type="ECO:0000256" key="2">
    <source>
        <dbReference type="ARBA" id="ARBA00022801"/>
    </source>
</evidence>
<dbReference type="EMBL" id="JACHIA010000023">
    <property type="protein sequence ID" value="MBB6073291.1"/>
    <property type="molecule type" value="Genomic_DNA"/>
</dbReference>
<name>A0A841H578_9BACT</name>
<comment type="similarity">
    <text evidence="1">Belongs to the peptidase S33 family.</text>
</comment>
<dbReference type="InterPro" id="IPR000073">
    <property type="entry name" value="AB_hydrolase_1"/>
</dbReference>